<name>A0ABR4IRX0_9EURO</name>
<dbReference type="InterPro" id="IPR000425">
    <property type="entry name" value="MIP"/>
</dbReference>
<dbReference type="PROSITE" id="PS00221">
    <property type="entry name" value="MIP"/>
    <property type="match status" value="1"/>
</dbReference>
<keyword evidence="5 7" id="KW-0472">Membrane</keyword>
<dbReference type="Gene3D" id="1.20.1080.10">
    <property type="entry name" value="Glycerol uptake facilitator protein"/>
    <property type="match status" value="1"/>
</dbReference>
<feature type="transmembrane region" description="Helical" evidence="7">
    <location>
        <begin position="161"/>
        <end position="183"/>
    </location>
</feature>
<dbReference type="InterPro" id="IPR023271">
    <property type="entry name" value="Aquaporin-like"/>
</dbReference>
<feature type="transmembrane region" description="Helical" evidence="7">
    <location>
        <begin position="232"/>
        <end position="255"/>
    </location>
</feature>
<evidence type="ECO:0000256" key="6">
    <source>
        <dbReference type="RuleBase" id="RU000477"/>
    </source>
</evidence>
<dbReference type="Proteomes" id="UP001610335">
    <property type="component" value="Unassembled WGS sequence"/>
</dbReference>
<evidence type="ECO:0000256" key="2">
    <source>
        <dbReference type="ARBA" id="ARBA00022448"/>
    </source>
</evidence>
<dbReference type="InterPro" id="IPR022357">
    <property type="entry name" value="MIP_CS"/>
</dbReference>
<evidence type="ECO:0000313" key="9">
    <source>
        <dbReference type="Proteomes" id="UP001610335"/>
    </source>
</evidence>
<evidence type="ECO:0000256" key="4">
    <source>
        <dbReference type="ARBA" id="ARBA00022989"/>
    </source>
</evidence>
<protein>
    <submittedName>
        <fullName evidence="8">Aquaporin-like protein</fullName>
    </submittedName>
</protein>
<evidence type="ECO:0000313" key="8">
    <source>
        <dbReference type="EMBL" id="KAL2830523.1"/>
    </source>
</evidence>
<comment type="subcellular location">
    <subcellularLocation>
        <location evidence="1">Membrane</location>
        <topology evidence="1">Multi-pass membrane protein</topology>
    </subcellularLocation>
</comment>
<organism evidence="8 9">
    <name type="scientific">Aspergillus cavernicola</name>
    <dbReference type="NCBI Taxonomy" id="176166"/>
    <lineage>
        <taxon>Eukaryota</taxon>
        <taxon>Fungi</taxon>
        <taxon>Dikarya</taxon>
        <taxon>Ascomycota</taxon>
        <taxon>Pezizomycotina</taxon>
        <taxon>Eurotiomycetes</taxon>
        <taxon>Eurotiomycetidae</taxon>
        <taxon>Eurotiales</taxon>
        <taxon>Aspergillaceae</taxon>
        <taxon>Aspergillus</taxon>
        <taxon>Aspergillus subgen. Nidulantes</taxon>
    </lineage>
</organism>
<comment type="similarity">
    <text evidence="6">Belongs to the MIP/aquaporin (TC 1.A.8) family.</text>
</comment>
<comment type="caution">
    <text evidence="8">The sequence shown here is derived from an EMBL/GenBank/DDBJ whole genome shotgun (WGS) entry which is preliminary data.</text>
</comment>
<accession>A0ABR4IRX0</accession>
<evidence type="ECO:0000256" key="5">
    <source>
        <dbReference type="ARBA" id="ARBA00023136"/>
    </source>
</evidence>
<sequence>MRSLLPHATFWRSDRSRLPAPSDVVPFAGRIGANQEFSLDKGNCTQIELLQSFPDAAPCIPLRDSLSPRHFLQVELWKAAVIEAIGSCLLVYLTCFVAVGLGQLVHTFESGAFIPSLLGGLTALLALPLFIFATGPISGAHLNPTITIATFFARLSTLPRCILYVSFQTFGGAIAGLLLRSSFDSRSFIVPGCSIDPTHTPLHSAFTIEFTTDFALIFLSFGVGLDPRQRSVFGPALGPILVGFVLGICTFFTGFSRPGYTGFSGNPARCFGAMVGSRFSSYHWIHWVGPLTASVAHGVLYYLVPPYSTKTVESGET</sequence>
<dbReference type="PANTHER" id="PTHR47002:SF2">
    <property type="entry name" value="AQUAPORIN AQPAE.A-LIKE"/>
    <property type="match status" value="1"/>
</dbReference>
<evidence type="ECO:0000256" key="1">
    <source>
        <dbReference type="ARBA" id="ARBA00004141"/>
    </source>
</evidence>
<keyword evidence="3 6" id="KW-0812">Transmembrane</keyword>
<evidence type="ECO:0000256" key="7">
    <source>
        <dbReference type="SAM" id="Phobius"/>
    </source>
</evidence>
<proteinExistence type="inferred from homology"/>
<dbReference type="EMBL" id="JBFXLS010000012">
    <property type="protein sequence ID" value="KAL2830523.1"/>
    <property type="molecule type" value="Genomic_DNA"/>
</dbReference>
<feature type="transmembrane region" description="Helical" evidence="7">
    <location>
        <begin position="284"/>
        <end position="304"/>
    </location>
</feature>
<keyword evidence="4 7" id="KW-1133">Transmembrane helix</keyword>
<dbReference type="Pfam" id="PF00230">
    <property type="entry name" value="MIP"/>
    <property type="match status" value="1"/>
</dbReference>
<feature type="transmembrane region" description="Helical" evidence="7">
    <location>
        <begin position="79"/>
        <end position="101"/>
    </location>
</feature>
<feature type="transmembrane region" description="Helical" evidence="7">
    <location>
        <begin position="203"/>
        <end position="225"/>
    </location>
</feature>
<dbReference type="PANTHER" id="PTHR47002">
    <property type="entry name" value="AQUAPORIN-LIKE"/>
    <property type="match status" value="1"/>
</dbReference>
<dbReference type="SUPFAM" id="SSF81338">
    <property type="entry name" value="Aquaporin-like"/>
    <property type="match status" value="1"/>
</dbReference>
<keyword evidence="9" id="KW-1185">Reference proteome</keyword>
<evidence type="ECO:0000256" key="3">
    <source>
        <dbReference type="ARBA" id="ARBA00022692"/>
    </source>
</evidence>
<dbReference type="PRINTS" id="PR00783">
    <property type="entry name" value="MINTRINSICP"/>
</dbReference>
<feature type="transmembrane region" description="Helical" evidence="7">
    <location>
        <begin position="113"/>
        <end position="133"/>
    </location>
</feature>
<reference evidence="8 9" key="1">
    <citation type="submission" date="2024-07" db="EMBL/GenBank/DDBJ databases">
        <title>Section-level genome sequencing and comparative genomics of Aspergillus sections Usti and Cavernicolus.</title>
        <authorList>
            <consortium name="Lawrence Berkeley National Laboratory"/>
            <person name="Nybo J.L."/>
            <person name="Vesth T.C."/>
            <person name="Theobald S."/>
            <person name="Frisvad J.C."/>
            <person name="Larsen T.O."/>
            <person name="Kjaerboelling I."/>
            <person name="Rothschild-Mancinelli K."/>
            <person name="Lyhne E.K."/>
            <person name="Kogle M.E."/>
            <person name="Barry K."/>
            <person name="Clum A."/>
            <person name="Na H."/>
            <person name="Ledsgaard L."/>
            <person name="Lin J."/>
            <person name="Lipzen A."/>
            <person name="Kuo A."/>
            <person name="Riley R."/>
            <person name="Mondo S."/>
            <person name="LaButti K."/>
            <person name="Haridas S."/>
            <person name="Pangalinan J."/>
            <person name="Salamov A.A."/>
            <person name="Simmons B.A."/>
            <person name="Magnuson J.K."/>
            <person name="Chen J."/>
            <person name="Drula E."/>
            <person name="Henrissat B."/>
            <person name="Wiebenga A."/>
            <person name="Lubbers R.J."/>
            <person name="Gomes A.C."/>
            <person name="Makela M.R."/>
            <person name="Stajich J."/>
            <person name="Grigoriev I.V."/>
            <person name="Mortensen U.H."/>
            <person name="De vries R.P."/>
            <person name="Baker S.E."/>
            <person name="Andersen M.R."/>
        </authorList>
    </citation>
    <scope>NUCLEOTIDE SEQUENCE [LARGE SCALE GENOMIC DNA]</scope>
    <source>
        <strain evidence="8 9">CBS 600.67</strain>
    </source>
</reference>
<keyword evidence="2 6" id="KW-0813">Transport</keyword>
<gene>
    <name evidence="8" type="ORF">BDW59DRAFT_18241</name>
</gene>